<keyword evidence="5" id="KW-0443">Lipid metabolism</keyword>
<comment type="caution">
    <text evidence="11">The sequence shown here is derived from an EMBL/GenBank/DDBJ whole genome shotgun (WGS) entry which is preliminary data.</text>
</comment>
<dbReference type="GO" id="GO:0016788">
    <property type="term" value="F:hydrolase activity, acting on ester bonds"/>
    <property type="evidence" value="ECO:0007669"/>
    <property type="project" value="InterPro"/>
</dbReference>
<evidence type="ECO:0000256" key="5">
    <source>
        <dbReference type="ARBA" id="ARBA00023098"/>
    </source>
</evidence>
<name>A0A8J2H5N1_COTCN</name>
<dbReference type="Proteomes" id="UP000786811">
    <property type="component" value="Unassembled WGS sequence"/>
</dbReference>
<evidence type="ECO:0000256" key="4">
    <source>
        <dbReference type="ARBA" id="ARBA00022963"/>
    </source>
</evidence>
<dbReference type="AlphaFoldDB" id="A0A8J2H5N1"/>
<keyword evidence="9" id="KW-0472">Membrane</keyword>
<gene>
    <name evidence="11" type="ORF">HICCMSTLAB_LOCUS2430</name>
</gene>
<evidence type="ECO:0000256" key="7">
    <source>
        <dbReference type="PIRNR" id="PIRNR000862"/>
    </source>
</evidence>
<dbReference type="OrthoDB" id="9974421at2759"/>
<evidence type="ECO:0000256" key="1">
    <source>
        <dbReference type="ARBA" id="ARBA00010701"/>
    </source>
</evidence>
<protein>
    <recommendedName>
        <fullName evidence="7">Lipase</fullName>
    </recommendedName>
</protein>
<proteinExistence type="inferred from homology"/>
<evidence type="ECO:0000256" key="9">
    <source>
        <dbReference type="SAM" id="Phobius"/>
    </source>
</evidence>
<accession>A0A8J2H5N1</accession>
<evidence type="ECO:0000256" key="8">
    <source>
        <dbReference type="PIRSR" id="PIRSR000862-1"/>
    </source>
</evidence>
<evidence type="ECO:0000313" key="11">
    <source>
        <dbReference type="EMBL" id="CAG5077348.1"/>
    </source>
</evidence>
<dbReference type="SUPFAM" id="SSF53474">
    <property type="entry name" value="alpha/beta-Hydrolases"/>
    <property type="match status" value="1"/>
</dbReference>
<dbReference type="Pfam" id="PF04083">
    <property type="entry name" value="Abhydro_lipase"/>
    <property type="match status" value="1"/>
</dbReference>
<dbReference type="PIRSF" id="PIRSF000862">
    <property type="entry name" value="Steryl_ester_lip"/>
    <property type="match status" value="1"/>
</dbReference>
<evidence type="ECO:0000256" key="3">
    <source>
        <dbReference type="ARBA" id="ARBA00022801"/>
    </source>
</evidence>
<dbReference type="Gene3D" id="3.40.50.1820">
    <property type="entry name" value="alpha/beta hydrolase"/>
    <property type="match status" value="2"/>
</dbReference>
<reference evidence="11" key="1">
    <citation type="submission" date="2021-04" db="EMBL/GenBank/DDBJ databases">
        <authorList>
            <person name="Chebbi M.A.C M."/>
        </authorList>
    </citation>
    <scope>NUCLEOTIDE SEQUENCE</scope>
</reference>
<keyword evidence="2" id="KW-0732">Signal</keyword>
<comment type="similarity">
    <text evidence="1 7">Belongs to the AB hydrolase superfamily. Lipase family.</text>
</comment>
<evidence type="ECO:0000259" key="10">
    <source>
        <dbReference type="Pfam" id="PF04083"/>
    </source>
</evidence>
<dbReference type="GO" id="GO:0016042">
    <property type="term" value="P:lipid catabolic process"/>
    <property type="evidence" value="ECO:0007669"/>
    <property type="project" value="UniProtKB-KW"/>
</dbReference>
<feature type="active site" description="Charge relay system" evidence="8">
    <location>
        <position position="319"/>
    </location>
</feature>
<feature type="active site" description="Charge relay system" evidence="8">
    <location>
        <position position="350"/>
    </location>
</feature>
<dbReference type="FunFam" id="3.40.50.1820:FF:000057">
    <property type="entry name" value="Lipase"/>
    <property type="match status" value="1"/>
</dbReference>
<dbReference type="EMBL" id="CAJNRD030001117">
    <property type="protein sequence ID" value="CAG5077348.1"/>
    <property type="molecule type" value="Genomic_DNA"/>
</dbReference>
<keyword evidence="9" id="KW-0812">Transmembrane</keyword>
<dbReference type="InterPro" id="IPR029058">
    <property type="entry name" value="AB_hydrolase_fold"/>
</dbReference>
<keyword evidence="4 7" id="KW-0442">Lipid degradation</keyword>
<keyword evidence="9" id="KW-1133">Transmembrane helix</keyword>
<evidence type="ECO:0000256" key="6">
    <source>
        <dbReference type="ARBA" id="ARBA00023180"/>
    </source>
</evidence>
<feature type="domain" description="Partial AB-hydrolase lipase" evidence="10">
    <location>
        <begin position="73"/>
        <end position="118"/>
    </location>
</feature>
<dbReference type="InterPro" id="IPR025483">
    <property type="entry name" value="Lipase_euk"/>
</dbReference>
<keyword evidence="12" id="KW-1185">Reference proteome</keyword>
<feature type="transmembrane region" description="Helical" evidence="9">
    <location>
        <begin position="20"/>
        <end position="39"/>
    </location>
</feature>
<dbReference type="InterPro" id="IPR006693">
    <property type="entry name" value="AB_hydrolase_lipase"/>
</dbReference>
<keyword evidence="3 7" id="KW-0378">Hydrolase</keyword>
<keyword evidence="6" id="KW-0325">Glycoprotein</keyword>
<feature type="active site" description="Nucleophile" evidence="8">
    <location>
        <position position="146"/>
    </location>
</feature>
<dbReference type="PANTHER" id="PTHR11005">
    <property type="entry name" value="LYSOSOMAL ACID LIPASE-RELATED"/>
    <property type="match status" value="1"/>
</dbReference>
<organism evidence="11 12">
    <name type="scientific">Cotesia congregata</name>
    <name type="common">Parasitoid wasp</name>
    <name type="synonym">Apanteles congregatus</name>
    <dbReference type="NCBI Taxonomy" id="51543"/>
    <lineage>
        <taxon>Eukaryota</taxon>
        <taxon>Metazoa</taxon>
        <taxon>Ecdysozoa</taxon>
        <taxon>Arthropoda</taxon>
        <taxon>Hexapoda</taxon>
        <taxon>Insecta</taxon>
        <taxon>Pterygota</taxon>
        <taxon>Neoptera</taxon>
        <taxon>Endopterygota</taxon>
        <taxon>Hymenoptera</taxon>
        <taxon>Apocrita</taxon>
        <taxon>Ichneumonoidea</taxon>
        <taxon>Braconidae</taxon>
        <taxon>Microgastrinae</taxon>
        <taxon>Cotesia</taxon>
    </lineage>
</organism>
<evidence type="ECO:0000313" key="12">
    <source>
        <dbReference type="Proteomes" id="UP000786811"/>
    </source>
</evidence>
<evidence type="ECO:0000256" key="2">
    <source>
        <dbReference type="ARBA" id="ARBA00022729"/>
    </source>
</evidence>
<sequence>MQIIQRKSKIMYTYCDNYLIIQLIILSIIINVISALSVIDVTQFFPNSFAGVPLSLNDNLNVIDYDPDVDLPTEDMIKRAGYPAEVHVVETDDGYLLSLHRIPGKPGAKPIFLQHGFHEMGIYDVPAAVSYIVEKTNMSLVYIGHSMGTTMGYVMASERPEIAEKIKLMISLAPVGFMNHLKSPVRIVAPFANDIKLVAHFLGVDEFLPQNIFIKYLAKYGCEMVTIEKEICKNSMFVIMGFDDAQFNQTWLPVILSHTPAGASTKTMVHYAQEIVSGRFQQYDYGAKKNFELYNSTYPPEYNLSKIQVPVVFFYADNDWLASPEDVQNLYSKLPRTYGLHRVNFTKFNHLDFLWGIDARQLLYNDIIDLINKYDNLLLF</sequence>